<name>A0A1S9RD81_PENBI</name>
<feature type="compositionally biased region" description="Basic and acidic residues" evidence="1">
    <location>
        <begin position="126"/>
        <end position="136"/>
    </location>
</feature>
<feature type="region of interest" description="Disordered" evidence="1">
    <location>
        <begin position="41"/>
        <end position="136"/>
    </location>
</feature>
<proteinExistence type="predicted"/>
<dbReference type="AlphaFoldDB" id="A0A1S9RD81"/>
<organism evidence="2 3">
    <name type="scientific">Penicillium brasilianum</name>
    <dbReference type="NCBI Taxonomy" id="104259"/>
    <lineage>
        <taxon>Eukaryota</taxon>
        <taxon>Fungi</taxon>
        <taxon>Dikarya</taxon>
        <taxon>Ascomycota</taxon>
        <taxon>Pezizomycotina</taxon>
        <taxon>Eurotiomycetes</taxon>
        <taxon>Eurotiomycetidae</taxon>
        <taxon>Eurotiales</taxon>
        <taxon>Aspergillaceae</taxon>
        <taxon>Penicillium</taxon>
    </lineage>
</organism>
<comment type="caution">
    <text evidence="2">The sequence shown here is derived from an EMBL/GenBank/DDBJ whole genome shotgun (WGS) entry which is preliminary data.</text>
</comment>
<dbReference type="Proteomes" id="UP000190744">
    <property type="component" value="Unassembled WGS sequence"/>
</dbReference>
<protein>
    <submittedName>
        <fullName evidence="2">Uncharacterized protein</fullName>
    </submittedName>
</protein>
<evidence type="ECO:0000256" key="1">
    <source>
        <dbReference type="SAM" id="MobiDB-lite"/>
    </source>
</evidence>
<feature type="compositionally biased region" description="Basic and acidic residues" evidence="1">
    <location>
        <begin position="55"/>
        <end position="71"/>
    </location>
</feature>
<sequence>MPGSHLVLLRVPSALVAQSSRTSILPLRSIASPGAIHIPRGARCQSVTKPWKGSQPEEHSISRAKQGDAKDPAASAAASGMEEREVNEGIADDIKSQSTTQRGGRKEERKAKQDHPAAPEPILGMNDERGGVWKLL</sequence>
<accession>A0A1S9RD81</accession>
<gene>
    <name evidence="2" type="ORF">PEBR_34515</name>
</gene>
<feature type="compositionally biased region" description="Basic and acidic residues" evidence="1">
    <location>
        <begin position="104"/>
        <end position="117"/>
    </location>
</feature>
<reference evidence="3" key="1">
    <citation type="submission" date="2015-09" db="EMBL/GenBank/DDBJ databases">
        <authorList>
            <person name="Fill T.P."/>
            <person name="Baretta J.F."/>
            <person name="de Almeida L.G."/>
            <person name="Rocha M."/>
            <person name="de Souza D.H."/>
            <person name="Malavazi I."/>
            <person name="Cerdeira L.T."/>
            <person name="Hong H."/>
            <person name="Samborskyy M."/>
            <person name="de Vasconcelos A.T."/>
            <person name="Leadlay P."/>
            <person name="Rodrigues-Filho E."/>
        </authorList>
    </citation>
    <scope>NUCLEOTIDE SEQUENCE [LARGE SCALE GENOMIC DNA]</scope>
    <source>
        <strain evidence="3">LaBioMMi 136</strain>
    </source>
</reference>
<evidence type="ECO:0000313" key="3">
    <source>
        <dbReference type="Proteomes" id="UP000190744"/>
    </source>
</evidence>
<evidence type="ECO:0000313" key="2">
    <source>
        <dbReference type="EMBL" id="OOQ83427.1"/>
    </source>
</evidence>
<feature type="compositionally biased region" description="Basic and acidic residues" evidence="1">
    <location>
        <begin position="81"/>
        <end position="95"/>
    </location>
</feature>
<dbReference type="EMBL" id="LJBN01000196">
    <property type="protein sequence ID" value="OOQ83427.1"/>
    <property type="molecule type" value="Genomic_DNA"/>
</dbReference>